<dbReference type="RefSeq" id="WP_220587071.1">
    <property type="nucleotide sequence ID" value="NZ_RKLQ01000001.1"/>
</dbReference>
<accession>A0A8J7YKG5</accession>
<sequence length="149" mass="14527">MAVSTLRSADDAVSPVVGVVLLFAISITLAAVTAGVVVGAEEGLISSAPTASFEFNYDADATGSADLNHSGNSGALTLSHVGGDTMDASNLEVRAQPGGTAGESALGWSGEVAAGSSVTVTVDAGATVRLVHSTDGSSTTVATWDADSA</sequence>
<organism evidence="3 4">
    <name type="scientific">Haloarcula salinisoli</name>
    <dbReference type="NCBI Taxonomy" id="2487746"/>
    <lineage>
        <taxon>Archaea</taxon>
        <taxon>Methanobacteriati</taxon>
        <taxon>Methanobacteriota</taxon>
        <taxon>Stenosarchaea group</taxon>
        <taxon>Halobacteria</taxon>
        <taxon>Halobacteriales</taxon>
        <taxon>Haloarculaceae</taxon>
        <taxon>Haloarcula</taxon>
    </lineage>
</organism>
<comment type="caution">
    <text evidence="3">The sequence shown here is derived from an EMBL/GenBank/DDBJ whole genome shotgun (WGS) entry which is preliminary data.</text>
</comment>
<dbReference type="EMBL" id="RKLQ01000001">
    <property type="protein sequence ID" value="MBX0302843.1"/>
    <property type="molecule type" value="Genomic_DNA"/>
</dbReference>
<evidence type="ECO:0000259" key="2">
    <source>
        <dbReference type="Pfam" id="PF07790"/>
    </source>
</evidence>
<protein>
    <submittedName>
        <fullName evidence="3">Type IV pilin N-terminal domain-containing protein</fullName>
    </submittedName>
</protein>
<gene>
    <name evidence="3" type="ORF">EGD98_04045</name>
</gene>
<name>A0A8J7YKG5_9EURY</name>
<dbReference type="InterPro" id="IPR012859">
    <property type="entry name" value="Pilin_N_archaeal"/>
</dbReference>
<proteinExistence type="predicted"/>
<reference evidence="3" key="1">
    <citation type="submission" date="2021-06" db="EMBL/GenBank/DDBJ databases">
        <title>Halomicroarcula sp. F24A a new haloarchaeum isolated from saline soil.</title>
        <authorList>
            <person name="Duran-Viseras A."/>
            <person name="Sanchez-Porro C."/>
            <person name="Ventosa A."/>
        </authorList>
    </citation>
    <scope>NUCLEOTIDE SEQUENCE</scope>
    <source>
        <strain evidence="3">F24A</strain>
    </source>
</reference>
<keyword evidence="1" id="KW-1133">Transmembrane helix</keyword>
<keyword evidence="1" id="KW-0472">Membrane</keyword>
<feature type="domain" description="Archaeal Type IV pilin N-terminal" evidence="2">
    <location>
        <begin position="11"/>
        <end position="97"/>
    </location>
</feature>
<evidence type="ECO:0000313" key="3">
    <source>
        <dbReference type="EMBL" id="MBX0302843.1"/>
    </source>
</evidence>
<dbReference type="Pfam" id="PF07790">
    <property type="entry name" value="Pilin_N"/>
    <property type="match status" value="1"/>
</dbReference>
<evidence type="ECO:0000313" key="4">
    <source>
        <dbReference type="Proteomes" id="UP000783863"/>
    </source>
</evidence>
<dbReference type="Proteomes" id="UP000783863">
    <property type="component" value="Unassembled WGS sequence"/>
</dbReference>
<keyword evidence="4" id="KW-1185">Reference proteome</keyword>
<evidence type="ECO:0000256" key="1">
    <source>
        <dbReference type="SAM" id="Phobius"/>
    </source>
</evidence>
<dbReference type="AlphaFoldDB" id="A0A8J7YKG5"/>
<feature type="transmembrane region" description="Helical" evidence="1">
    <location>
        <begin position="12"/>
        <end position="38"/>
    </location>
</feature>
<keyword evidence="1" id="KW-0812">Transmembrane</keyword>